<comment type="caution">
    <text evidence="1">The sequence shown here is derived from an EMBL/GenBank/DDBJ whole genome shotgun (WGS) entry which is preliminary data.</text>
</comment>
<gene>
    <name evidence="1" type="ORF">A2938_03425</name>
</gene>
<accession>A0A1G2NGV0</accession>
<evidence type="ECO:0000313" key="2">
    <source>
        <dbReference type="Proteomes" id="UP000177797"/>
    </source>
</evidence>
<name>A0A1G2NGV0_9BACT</name>
<proteinExistence type="predicted"/>
<dbReference type="AlphaFoldDB" id="A0A1G2NGV0"/>
<protein>
    <submittedName>
        <fullName evidence="1">Uncharacterized protein</fullName>
    </submittedName>
</protein>
<dbReference type="Proteomes" id="UP000177797">
    <property type="component" value="Unassembled WGS sequence"/>
</dbReference>
<evidence type="ECO:0000313" key="1">
    <source>
        <dbReference type="EMBL" id="OHA34572.1"/>
    </source>
</evidence>
<sequence>MKKKRLHCRRNGRFVKITEAMIHRAFHALALAECRKWEREVGTNTHIRGLVGGRFFCPLFALS</sequence>
<organism evidence="1 2">
    <name type="scientific">Candidatus Taylorbacteria bacterium RIFCSPLOWO2_01_FULL_48_100</name>
    <dbReference type="NCBI Taxonomy" id="1802322"/>
    <lineage>
        <taxon>Bacteria</taxon>
        <taxon>Candidatus Tayloriibacteriota</taxon>
    </lineage>
</organism>
<reference evidence="1 2" key="1">
    <citation type="journal article" date="2016" name="Nat. Commun.">
        <title>Thousands of microbial genomes shed light on interconnected biogeochemical processes in an aquifer system.</title>
        <authorList>
            <person name="Anantharaman K."/>
            <person name="Brown C.T."/>
            <person name="Hug L.A."/>
            <person name="Sharon I."/>
            <person name="Castelle C.J."/>
            <person name="Probst A.J."/>
            <person name="Thomas B.C."/>
            <person name="Singh A."/>
            <person name="Wilkins M.J."/>
            <person name="Karaoz U."/>
            <person name="Brodie E.L."/>
            <person name="Williams K.H."/>
            <person name="Hubbard S.S."/>
            <person name="Banfield J.F."/>
        </authorList>
    </citation>
    <scope>NUCLEOTIDE SEQUENCE [LARGE SCALE GENOMIC DNA]</scope>
</reference>
<dbReference type="EMBL" id="MHSA01000011">
    <property type="protein sequence ID" value="OHA34572.1"/>
    <property type="molecule type" value="Genomic_DNA"/>
</dbReference>